<evidence type="ECO:0000259" key="6">
    <source>
        <dbReference type="Pfam" id="PF04542"/>
    </source>
</evidence>
<dbReference type="PANTHER" id="PTHR43133:SF8">
    <property type="entry name" value="RNA POLYMERASE SIGMA FACTOR HI_1459-RELATED"/>
    <property type="match status" value="1"/>
</dbReference>
<evidence type="ECO:0000259" key="7">
    <source>
        <dbReference type="Pfam" id="PF08281"/>
    </source>
</evidence>
<feature type="domain" description="RNA polymerase sigma-70 region 2" evidence="6">
    <location>
        <begin position="9"/>
        <end position="73"/>
    </location>
</feature>
<dbReference type="InterPro" id="IPR013324">
    <property type="entry name" value="RNA_pol_sigma_r3/r4-like"/>
</dbReference>
<dbReference type="GO" id="GO:0003677">
    <property type="term" value="F:DNA binding"/>
    <property type="evidence" value="ECO:0007669"/>
    <property type="project" value="UniProtKB-KW"/>
</dbReference>
<dbReference type="GO" id="GO:0006352">
    <property type="term" value="P:DNA-templated transcription initiation"/>
    <property type="evidence" value="ECO:0007669"/>
    <property type="project" value="InterPro"/>
</dbReference>
<evidence type="ECO:0000256" key="1">
    <source>
        <dbReference type="ARBA" id="ARBA00010641"/>
    </source>
</evidence>
<dbReference type="InterPro" id="IPR014284">
    <property type="entry name" value="RNA_pol_sigma-70_dom"/>
</dbReference>
<dbReference type="InterPro" id="IPR036388">
    <property type="entry name" value="WH-like_DNA-bd_sf"/>
</dbReference>
<keyword evidence="2" id="KW-0805">Transcription regulation</keyword>
<dbReference type="SUPFAM" id="SSF88659">
    <property type="entry name" value="Sigma3 and sigma4 domains of RNA polymerase sigma factors"/>
    <property type="match status" value="1"/>
</dbReference>
<dbReference type="InterPro" id="IPR000838">
    <property type="entry name" value="RNA_pol_sigma70_ECF_CS"/>
</dbReference>
<dbReference type="Pfam" id="PF08281">
    <property type="entry name" value="Sigma70_r4_2"/>
    <property type="match status" value="1"/>
</dbReference>
<keyword evidence="4" id="KW-0238">DNA-binding</keyword>
<evidence type="ECO:0000256" key="4">
    <source>
        <dbReference type="ARBA" id="ARBA00023125"/>
    </source>
</evidence>
<dbReference type="SUPFAM" id="SSF88946">
    <property type="entry name" value="Sigma2 domain of RNA polymerase sigma factors"/>
    <property type="match status" value="1"/>
</dbReference>
<sequence length="175" mass="20186">MSRFEELATPHIGVLYRMAFHLSGNKEDAEDLVQDVFIKAQKSFHTLRENSKCKSWLCSILYRQFVDGYRKRRYFVELKDVASPPVEEEQSVWPEKITPADLSDCMNNLDPKYRMPLVAHFLSGLSYKEIAASLDMPIGTVMSRIHRAKNLMRGKLYDLRKAKPLRIVKGGLHGL</sequence>
<evidence type="ECO:0000256" key="2">
    <source>
        <dbReference type="ARBA" id="ARBA00023015"/>
    </source>
</evidence>
<reference evidence="8" key="1">
    <citation type="submission" date="2018-06" db="EMBL/GenBank/DDBJ databases">
        <authorList>
            <person name="Zhirakovskaya E."/>
        </authorList>
    </citation>
    <scope>NUCLEOTIDE SEQUENCE</scope>
</reference>
<dbReference type="InterPro" id="IPR039425">
    <property type="entry name" value="RNA_pol_sigma-70-like"/>
</dbReference>
<dbReference type="PROSITE" id="PS01063">
    <property type="entry name" value="SIGMA70_ECF"/>
    <property type="match status" value="1"/>
</dbReference>
<accession>A0A3B1C3X9</accession>
<dbReference type="CDD" id="cd06171">
    <property type="entry name" value="Sigma70_r4"/>
    <property type="match status" value="1"/>
</dbReference>
<feature type="domain" description="RNA polymerase sigma factor 70 region 4 type 2" evidence="7">
    <location>
        <begin position="102"/>
        <end position="150"/>
    </location>
</feature>
<dbReference type="AlphaFoldDB" id="A0A3B1C3X9"/>
<dbReference type="Pfam" id="PF04542">
    <property type="entry name" value="Sigma70_r2"/>
    <property type="match status" value="1"/>
</dbReference>
<evidence type="ECO:0000256" key="3">
    <source>
        <dbReference type="ARBA" id="ARBA00023082"/>
    </source>
</evidence>
<dbReference type="Gene3D" id="1.10.10.10">
    <property type="entry name" value="Winged helix-like DNA-binding domain superfamily/Winged helix DNA-binding domain"/>
    <property type="match status" value="1"/>
</dbReference>
<gene>
    <name evidence="8" type="ORF">MNBD_NITROSPINAE03-338</name>
</gene>
<dbReference type="InterPro" id="IPR007627">
    <property type="entry name" value="RNA_pol_sigma70_r2"/>
</dbReference>
<dbReference type="GO" id="GO:0016987">
    <property type="term" value="F:sigma factor activity"/>
    <property type="evidence" value="ECO:0007669"/>
    <property type="project" value="UniProtKB-KW"/>
</dbReference>
<evidence type="ECO:0008006" key="9">
    <source>
        <dbReference type="Google" id="ProtNLM"/>
    </source>
</evidence>
<dbReference type="Gene3D" id="1.10.1740.10">
    <property type="match status" value="1"/>
</dbReference>
<evidence type="ECO:0000313" key="8">
    <source>
        <dbReference type="EMBL" id="VAX22802.1"/>
    </source>
</evidence>
<comment type="similarity">
    <text evidence="1">Belongs to the sigma-70 factor family. ECF subfamily.</text>
</comment>
<evidence type="ECO:0000256" key="5">
    <source>
        <dbReference type="ARBA" id="ARBA00023163"/>
    </source>
</evidence>
<dbReference type="InterPro" id="IPR013325">
    <property type="entry name" value="RNA_pol_sigma_r2"/>
</dbReference>
<dbReference type="InterPro" id="IPR013249">
    <property type="entry name" value="RNA_pol_sigma70_r4_t2"/>
</dbReference>
<dbReference type="PANTHER" id="PTHR43133">
    <property type="entry name" value="RNA POLYMERASE ECF-TYPE SIGMA FACTO"/>
    <property type="match status" value="1"/>
</dbReference>
<organism evidence="8">
    <name type="scientific">hydrothermal vent metagenome</name>
    <dbReference type="NCBI Taxonomy" id="652676"/>
    <lineage>
        <taxon>unclassified sequences</taxon>
        <taxon>metagenomes</taxon>
        <taxon>ecological metagenomes</taxon>
    </lineage>
</organism>
<proteinExistence type="inferred from homology"/>
<dbReference type="NCBIfam" id="TIGR02937">
    <property type="entry name" value="sigma70-ECF"/>
    <property type="match status" value="1"/>
</dbReference>
<name>A0A3B1C3X9_9ZZZZ</name>
<protein>
    <recommendedName>
        <fullName evidence="9">RNA polymerase sigma factor</fullName>
    </recommendedName>
</protein>
<keyword evidence="3" id="KW-0731">Sigma factor</keyword>
<keyword evidence="5" id="KW-0804">Transcription</keyword>
<dbReference type="EMBL" id="UOGB01000251">
    <property type="protein sequence ID" value="VAX22802.1"/>
    <property type="molecule type" value="Genomic_DNA"/>
</dbReference>